<dbReference type="PIRSF" id="PIRSF011576">
    <property type="entry name" value="YabP"/>
    <property type="match status" value="1"/>
</dbReference>
<accession>A0A8J8SJH8</accession>
<reference evidence="1" key="1">
    <citation type="submission" date="2020-07" db="EMBL/GenBank/DDBJ databases">
        <title>Vallitalea pronyensis genome.</title>
        <authorList>
            <person name="Postec A."/>
        </authorList>
    </citation>
    <scope>NUCLEOTIDE SEQUENCE</scope>
    <source>
        <strain evidence="1">FatNI3</strain>
    </source>
</reference>
<dbReference type="Pfam" id="PF07873">
    <property type="entry name" value="YabP"/>
    <property type="match status" value="1"/>
</dbReference>
<dbReference type="InterPro" id="IPR038705">
    <property type="entry name" value="YabP_sf"/>
</dbReference>
<dbReference type="InterPro" id="IPR022476">
    <property type="entry name" value="Spore_YabP/YqfC"/>
</dbReference>
<proteinExistence type="predicted"/>
<dbReference type="Gene3D" id="2.60.40.2000">
    <property type="match status" value="1"/>
</dbReference>
<dbReference type="NCBIfam" id="TIGR02892">
    <property type="entry name" value="spore_yabP"/>
    <property type="match status" value="1"/>
</dbReference>
<protein>
    <submittedName>
        <fullName evidence="1">Sporulation protein YabP</fullName>
    </submittedName>
</protein>
<name>A0A8J8SJH8_9FIRM</name>
<dbReference type="InterPro" id="IPR012504">
    <property type="entry name" value="Spore_YabP"/>
</dbReference>
<sequence>MEDKVNSNTHHRLVINDRERVSITGVTDVISFDTDAVIIETEMGTLTIKGMDLHVNRLNLDKEELDLDGQIDSLEYSDGARYGSKGSWMSKLFG</sequence>
<evidence type="ECO:0000313" key="1">
    <source>
        <dbReference type="EMBL" id="QUI25544.1"/>
    </source>
</evidence>
<dbReference type="AlphaFoldDB" id="A0A8J8SJH8"/>
<keyword evidence="2" id="KW-1185">Reference proteome</keyword>
<organism evidence="1 2">
    <name type="scientific">Vallitalea pronyensis</name>
    <dbReference type="NCBI Taxonomy" id="1348613"/>
    <lineage>
        <taxon>Bacteria</taxon>
        <taxon>Bacillati</taxon>
        <taxon>Bacillota</taxon>
        <taxon>Clostridia</taxon>
        <taxon>Lachnospirales</taxon>
        <taxon>Vallitaleaceae</taxon>
        <taxon>Vallitalea</taxon>
    </lineage>
</organism>
<dbReference type="Proteomes" id="UP000683246">
    <property type="component" value="Chromosome"/>
</dbReference>
<dbReference type="GO" id="GO:0030435">
    <property type="term" value="P:sporulation resulting in formation of a cellular spore"/>
    <property type="evidence" value="ECO:0007669"/>
    <property type="project" value="InterPro"/>
</dbReference>
<dbReference type="EMBL" id="CP058649">
    <property type="protein sequence ID" value="QUI25544.1"/>
    <property type="molecule type" value="Genomic_DNA"/>
</dbReference>
<dbReference type="KEGG" id="vpy:HZI73_00200"/>
<gene>
    <name evidence="1" type="primary">yabP</name>
    <name evidence="1" type="ORF">HZI73_00200</name>
</gene>
<evidence type="ECO:0000313" key="2">
    <source>
        <dbReference type="Proteomes" id="UP000683246"/>
    </source>
</evidence>